<comment type="caution">
    <text evidence="1">The sequence shown here is derived from an EMBL/GenBank/DDBJ whole genome shotgun (WGS) entry which is preliminary data.</text>
</comment>
<accession>A0ACA9Y8F9</accession>
<reference evidence="1" key="1">
    <citation type="submission" date="2022-06" db="EMBL/GenBank/DDBJ databases">
        <authorList>
            <person name="Legras J.-L."/>
            <person name="Devillers H."/>
            <person name="Grondin C."/>
        </authorList>
    </citation>
    <scope>NUCLEOTIDE SEQUENCE</scope>
    <source>
        <strain evidence="1">CLIB 1444</strain>
    </source>
</reference>
<keyword evidence="2" id="KW-1185">Reference proteome</keyword>
<dbReference type="EMBL" id="CALSDN010000005">
    <property type="protein sequence ID" value="CAH6721300.1"/>
    <property type="molecule type" value="Genomic_DNA"/>
</dbReference>
<protein>
    <submittedName>
        <fullName evidence="1">Glycerol-3-phosphate O-acyltransferase 1</fullName>
    </submittedName>
</protein>
<sequence length="630" mass="72545">MLEIFQIIFYDLVILFCQSIIHTFFRDIKVRGSFNIPSKGPIIFVIGPHHNQFLDGAIVISKVKQFTNRRISFLIADKSYKRRFIGFMARLTSAIPVQRAQDMLKNANGRIKLKEGTKDIIIGHNTYFTKDCEVKGLIGLPRSKGNFQILSIESDTELKIKPVEKDDQIEVLTKGTAYKIAPHVDNDKLFSNVFEFLNSGKVLGMFPEGGSHDRTDLLPLKPGVAIMALGAMASNDNSPPDDVINVIPVGMNYFHPHRFRSRAVVEFGEPIKITKELGKKYEENKRLEVQKLMDYITLSLKQVCVTCDDYDTLIVLQAARRLFTNESREKIPLPLVVEMNRRFIKGYQLNKDKPDIIDLKESVMEYQKKLMMLGLHDYQVNIIDDANFFKNLQEFSWRLFRTVLFFCLSLPGTILFSPVFIISSRISKEKQAEALANSTVKIKAKDVLGTWKVLVALVIAPCLYIFYSVLGTLYLRSTIIGTFPTWIIFIFCYFWSVLTTYASLRIGESGMDYYKSLIPLFYSLSKKKARKQIGELKQMRLELSDKVTQFCNNYGPDIFQDYEEFYDKYNNAEDDDGELSLKDVQIFDDSESSEPEHSDYDHNEAEETKQDVRLLSEKINKAYKTRMKLD</sequence>
<gene>
    <name evidence="1" type="ORF">CLIB1444_05S08020</name>
</gene>
<evidence type="ECO:0000313" key="2">
    <source>
        <dbReference type="Proteomes" id="UP001152531"/>
    </source>
</evidence>
<proteinExistence type="predicted"/>
<evidence type="ECO:0000313" key="1">
    <source>
        <dbReference type="EMBL" id="CAH6721300.1"/>
    </source>
</evidence>
<name>A0ACA9Y8F9_9ASCO</name>
<organism evidence="1 2">
    <name type="scientific">[Candida] jaroonii</name>
    <dbReference type="NCBI Taxonomy" id="467808"/>
    <lineage>
        <taxon>Eukaryota</taxon>
        <taxon>Fungi</taxon>
        <taxon>Dikarya</taxon>
        <taxon>Ascomycota</taxon>
        <taxon>Saccharomycotina</taxon>
        <taxon>Pichiomycetes</taxon>
        <taxon>Debaryomycetaceae</taxon>
        <taxon>Yamadazyma</taxon>
    </lineage>
</organism>
<dbReference type="Proteomes" id="UP001152531">
    <property type="component" value="Unassembled WGS sequence"/>
</dbReference>